<evidence type="ECO:0000256" key="7">
    <source>
        <dbReference type="ARBA" id="ARBA00023239"/>
    </source>
</evidence>
<keyword evidence="5 9" id="KW-0822">Tryptophan biosynthesis</keyword>
<dbReference type="HAMAP" id="MF_00131">
    <property type="entry name" value="Trp_synth_alpha"/>
    <property type="match status" value="1"/>
</dbReference>
<dbReference type="HOGENOM" id="CLU_016734_0_0_7"/>
<accession>B8JAL9</accession>
<keyword evidence="7 9" id="KW-0456">Lyase</keyword>
<proteinExistence type="inferred from homology"/>
<dbReference type="PROSITE" id="PS00167">
    <property type="entry name" value="TRP_SYNTHASE_ALPHA"/>
    <property type="match status" value="1"/>
</dbReference>
<evidence type="ECO:0000256" key="3">
    <source>
        <dbReference type="ARBA" id="ARBA00011270"/>
    </source>
</evidence>
<dbReference type="InterPro" id="IPR011060">
    <property type="entry name" value="RibuloseP-bd_barrel"/>
</dbReference>
<evidence type="ECO:0000256" key="5">
    <source>
        <dbReference type="ARBA" id="ARBA00022822"/>
    </source>
</evidence>
<evidence type="ECO:0000256" key="4">
    <source>
        <dbReference type="ARBA" id="ARBA00022605"/>
    </source>
</evidence>
<dbReference type="Pfam" id="PF00290">
    <property type="entry name" value="Trp_syntA"/>
    <property type="match status" value="1"/>
</dbReference>
<protein>
    <recommendedName>
        <fullName evidence="9">Tryptophan synthase alpha chain</fullName>
        <ecNumber evidence="9">4.2.1.20</ecNumber>
    </recommendedName>
</protein>
<dbReference type="SUPFAM" id="SSF51366">
    <property type="entry name" value="Ribulose-phoshate binding barrel"/>
    <property type="match status" value="1"/>
</dbReference>
<dbReference type="GO" id="GO:0005829">
    <property type="term" value="C:cytosol"/>
    <property type="evidence" value="ECO:0007669"/>
    <property type="project" value="TreeGrafter"/>
</dbReference>
<comment type="pathway">
    <text evidence="2 9">Amino-acid biosynthesis; L-tryptophan biosynthesis; L-tryptophan from chorismate: step 5/5.</text>
</comment>
<dbReference type="EMBL" id="CP001359">
    <property type="protein sequence ID" value="ACL67518.1"/>
    <property type="molecule type" value="Genomic_DNA"/>
</dbReference>
<reference evidence="11" key="1">
    <citation type="submission" date="2009-01" db="EMBL/GenBank/DDBJ databases">
        <title>Complete sequence of Anaeromyxobacter dehalogenans 2CP-1.</title>
        <authorList>
            <consortium name="US DOE Joint Genome Institute"/>
            <person name="Lucas S."/>
            <person name="Copeland A."/>
            <person name="Lapidus A."/>
            <person name="Glavina del Rio T."/>
            <person name="Dalin E."/>
            <person name="Tice H."/>
            <person name="Bruce D."/>
            <person name="Goodwin L."/>
            <person name="Pitluck S."/>
            <person name="Saunders E."/>
            <person name="Brettin T."/>
            <person name="Detter J.C."/>
            <person name="Han C."/>
            <person name="Larimer F."/>
            <person name="Land M."/>
            <person name="Hauser L."/>
            <person name="Kyrpides N."/>
            <person name="Ovchinnikova G."/>
            <person name="Beliaev A.S."/>
            <person name="Richardson P."/>
        </authorList>
    </citation>
    <scope>NUCLEOTIDE SEQUENCE</scope>
    <source>
        <strain evidence="11">2CP-1</strain>
    </source>
</reference>
<keyword evidence="4 9" id="KW-0028">Amino-acid biosynthesis</keyword>
<keyword evidence="6 9" id="KW-0057">Aromatic amino acid biosynthesis</keyword>
<comment type="subunit">
    <text evidence="3 9">Tetramer of two alpha and two beta chains.</text>
</comment>
<evidence type="ECO:0000256" key="1">
    <source>
        <dbReference type="ARBA" id="ARBA00003365"/>
    </source>
</evidence>
<dbReference type="Gene3D" id="3.20.20.70">
    <property type="entry name" value="Aldolase class I"/>
    <property type="match status" value="1"/>
</dbReference>
<dbReference type="AlphaFoldDB" id="B8JAL9"/>
<evidence type="ECO:0000256" key="10">
    <source>
        <dbReference type="RuleBase" id="RU003662"/>
    </source>
</evidence>
<dbReference type="GO" id="GO:0004834">
    <property type="term" value="F:tryptophan synthase activity"/>
    <property type="evidence" value="ECO:0007669"/>
    <property type="project" value="UniProtKB-UniRule"/>
</dbReference>
<comment type="catalytic activity">
    <reaction evidence="8 9">
        <text>(1S,2R)-1-C-(indol-3-yl)glycerol 3-phosphate + L-serine = D-glyceraldehyde 3-phosphate + L-tryptophan + H2O</text>
        <dbReference type="Rhea" id="RHEA:10532"/>
        <dbReference type="ChEBI" id="CHEBI:15377"/>
        <dbReference type="ChEBI" id="CHEBI:33384"/>
        <dbReference type="ChEBI" id="CHEBI:57912"/>
        <dbReference type="ChEBI" id="CHEBI:58866"/>
        <dbReference type="ChEBI" id="CHEBI:59776"/>
        <dbReference type="EC" id="4.2.1.20"/>
    </reaction>
</comment>
<comment type="function">
    <text evidence="1 9">The alpha subunit is responsible for the aldol cleavage of indoleglycerol phosphate to indole and glyceraldehyde 3-phosphate.</text>
</comment>
<evidence type="ECO:0000256" key="8">
    <source>
        <dbReference type="ARBA" id="ARBA00049047"/>
    </source>
</evidence>
<gene>
    <name evidence="9" type="primary">trpA</name>
    <name evidence="11" type="ordered locus">A2cp1_4201</name>
</gene>
<organism evidence="11 12">
    <name type="scientific">Anaeromyxobacter dehalogenans (strain ATCC BAA-258 / DSM 21875 / 2CP-1)</name>
    <dbReference type="NCBI Taxonomy" id="455488"/>
    <lineage>
        <taxon>Bacteria</taxon>
        <taxon>Pseudomonadati</taxon>
        <taxon>Myxococcota</taxon>
        <taxon>Myxococcia</taxon>
        <taxon>Myxococcales</taxon>
        <taxon>Cystobacterineae</taxon>
        <taxon>Anaeromyxobacteraceae</taxon>
        <taxon>Anaeromyxobacter</taxon>
    </lineage>
</organism>
<dbReference type="PANTHER" id="PTHR43406:SF1">
    <property type="entry name" value="TRYPTOPHAN SYNTHASE ALPHA CHAIN, CHLOROPLASTIC"/>
    <property type="match status" value="1"/>
</dbReference>
<evidence type="ECO:0000313" key="11">
    <source>
        <dbReference type="EMBL" id="ACL67518.1"/>
    </source>
</evidence>
<dbReference type="CDD" id="cd04724">
    <property type="entry name" value="Tryptophan_synthase_alpha"/>
    <property type="match status" value="1"/>
</dbReference>
<dbReference type="UniPathway" id="UPA00035">
    <property type="reaction ID" value="UER00044"/>
</dbReference>
<dbReference type="InterPro" id="IPR002028">
    <property type="entry name" value="Trp_synthase_suA"/>
</dbReference>
<evidence type="ECO:0000256" key="6">
    <source>
        <dbReference type="ARBA" id="ARBA00023141"/>
    </source>
</evidence>
<evidence type="ECO:0000256" key="2">
    <source>
        <dbReference type="ARBA" id="ARBA00004733"/>
    </source>
</evidence>
<dbReference type="EC" id="4.2.1.20" evidence="9"/>
<dbReference type="InterPro" id="IPR018204">
    <property type="entry name" value="Trp_synthase_alpha_AS"/>
</dbReference>
<name>B8JAL9_ANAD2</name>
<feature type="active site" description="Proton acceptor" evidence="9">
    <location>
        <position position="80"/>
    </location>
</feature>
<dbReference type="Proteomes" id="UP000007089">
    <property type="component" value="Chromosome"/>
</dbReference>
<dbReference type="InterPro" id="IPR013785">
    <property type="entry name" value="Aldolase_TIM"/>
</dbReference>
<evidence type="ECO:0000313" key="12">
    <source>
        <dbReference type="Proteomes" id="UP000007089"/>
    </source>
</evidence>
<evidence type="ECO:0000256" key="9">
    <source>
        <dbReference type="HAMAP-Rule" id="MF_00131"/>
    </source>
</evidence>
<sequence>MSPRPARKPRAAAAPVAAERPDRISAAFERCRAERRAALVTYVMGGDPDLATARDMALACVEGGADLVELGVPFSDPIADGPTIQAAAQRALGAGTTLEDVLGIAAAVRARSQVPIALMGYLNPMLAGGVERLVRGCADAGVDALIIPDLLPEEAEVLAPASAEAGVKLVYLLAPTSNPARVEAAARAATGFLYFVSVTGVTGARHAVAEEIAPLVSAVRARTDLPVVIGFGVASPEQARALGPLADGVVVGSAIVKRIAEGGSRRARAERVTRFVRSLGRALRR</sequence>
<dbReference type="PANTHER" id="PTHR43406">
    <property type="entry name" value="TRYPTOPHAN SYNTHASE, ALPHA CHAIN"/>
    <property type="match status" value="1"/>
</dbReference>
<dbReference type="KEGG" id="acp:A2cp1_4201"/>
<keyword evidence="12" id="KW-1185">Reference proteome</keyword>
<feature type="active site" description="Proton acceptor" evidence="9">
    <location>
        <position position="69"/>
    </location>
</feature>
<dbReference type="FunFam" id="3.20.20.70:FF:000037">
    <property type="entry name" value="Tryptophan synthase alpha chain"/>
    <property type="match status" value="1"/>
</dbReference>
<comment type="similarity">
    <text evidence="9 10">Belongs to the TrpA family.</text>
</comment>
<dbReference type="RefSeq" id="WP_015935229.1">
    <property type="nucleotide sequence ID" value="NC_011891.1"/>
</dbReference>
<dbReference type="NCBIfam" id="TIGR00262">
    <property type="entry name" value="trpA"/>
    <property type="match status" value="1"/>
</dbReference>